<evidence type="ECO:0000259" key="1">
    <source>
        <dbReference type="Pfam" id="PF00294"/>
    </source>
</evidence>
<dbReference type="AlphaFoldDB" id="A0A067MEG2"/>
<reference evidence="3" key="1">
    <citation type="journal article" date="2014" name="Proc. Natl. Acad. Sci. U.S.A.">
        <title>Extensive sampling of basidiomycete genomes demonstrates inadequacy of the white-rot/brown-rot paradigm for wood decay fungi.</title>
        <authorList>
            <person name="Riley R."/>
            <person name="Salamov A.A."/>
            <person name="Brown D.W."/>
            <person name="Nagy L.G."/>
            <person name="Floudas D."/>
            <person name="Held B.W."/>
            <person name="Levasseur A."/>
            <person name="Lombard V."/>
            <person name="Morin E."/>
            <person name="Otillar R."/>
            <person name="Lindquist E.A."/>
            <person name="Sun H."/>
            <person name="LaButti K.M."/>
            <person name="Schmutz J."/>
            <person name="Jabbour D."/>
            <person name="Luo H."/>
            <person name="Baker S.E."/>
            <person name="Pisabarro A.G."/>
            <person name="Walton J.D."/>
            <person name="Blanchette R.A."/>
            <person name="Henrissat B."/>
            <person name="Martin F."/>
            <person name="Cullen D."/>
            <person name="Hibbett D.S."/>
            <person name="Grigoriev I.V."/>
        </authorList>
    </citation>
    <scope>NUCLEOTIDE SEQUENCE [LARGE SCALE GENOMIC DNA]</scope>
    <source>
        <strain evidence="3">FD-172 SS1</strain>
    </source>
</reference>
<dbReference type="Gene3D" id="3.40.1190.20">
    <property type="match status" value="1"/>
</dbReference>
<dbReference type="Pfam" id="PF00294">
    <property type="entry name" value="PfkB"/>
    <property type="match status" value="1"/>
</dbReference>
<sequence>MALNDSPTKHLVTLGMFIIDTFEFRNDDGELSGKTIAEQIGGGGTYCAIGARVWLPPDRVGMIVDRGHDFPIATQEALDKYGSEIWHFRDDSDRVTTKAVNIYRGDYRGFQYLTPRIRITPVDLEGTPLARPTQLHFICSPKRAAVILQEVREISEWTPITIYEPIPFRCVPEELPALRAILSEIVILSPNAEEAHSLLSLPGPPTKSSVEHAAQMFLDMGVGKNGSGSVIIRSGAMGAYVLSRDRPSGMWIDAYWREAETENVRDVTGAGNSFLGGLSAGLHFAKGDVYEASLYASVSASYTVEQNGLPRVDRGSTNREIWNGDRPEDRLKILRDRHALRHPA</sequence>
<dbReference type="PANTHER" id="PTHR47098">
    <property type="entry name" value="PROTEIN MAK32"/>
    <property type="match status" value="1"/>
</dbReference>
<evidence type="ECO:0000313" key="2">
    <source>
        <dbReference type="EMBL" id="KDQ09966.1"/>
    </source>
</evidence>
<dbReference type="PANTHER" id="PTHR47098:SF2">
    <property type="entry name" value="PROTEIN MAK32"/>
    <property type="match status" value="1"/>
</dbReference>
<proteinExistence type="predicted"/>
<dbReference type="InParanoid" id="A0A067MEG2"/>
<protein>
    <recommendedName>
        <fullName evidence="1">Carbohydrate kinase PfkB domain-containing protein</fullName>
    </recommendedName>
</protein>
<dbReference type="Proteomes" id="UP000027195">
    <property type="component" value="Unassembled WGS sequence"/>
</dbReference>
<accession>A0A067MEG2</accession>
<gene>
    <name evidence="2" type="ORF">BOTBODRAFT_36590</name>
</gene>
<dbReference type="OrthoDB" id="497927at2759"/>
<dbReference type="InterPro" id="IPR011611">
    <property type="entry name" value="PfkB_dom"/>
</dbReference>
<dbReference type="EMBL" id="KL198072">
    <property type="protein sequence ID" value="KDQ09966.1"/>
    <property type="molecule type" value="Genomic_DNA"/>
</dbReference>
<name>A0A067MEG2_BOTB1</name>
<feature type="domain" description="Carbohydrate kinase PfkB" evidence="1">
    <location>
        <begin position="175"/>
        <end position="308"/>
    </location>
</feature>
<dbReference type="HOGENOM" id="CLU_032834_1_0_1"/>
<dbReference type="SUPFAM" id="SSF53613">
    <property type="entry name" value="Ribokinase-like"/>
    <property type="match status" value="1"/>
</dbReference>
<dbReference type="FunCoup" id="A0A067MEG2">
    <property type="interactions" value="1"/>
</dbReference>
<evidence type="ECO:0000313" key="3">
    <source>
        <dbReference type="Proteomes" id="UP000027195"/>
    </source>
</evidence>
<dbReference type="InterPro" id="IPR029056">
    <property type="entry name" value="Ribokinase-like"/>
</dbReference>
<organism evidence="2 3">
    <name type="scientific">Botryobasidium botryosum (strain FD-172 SS1)</name>
    <dbReference type="NCBI Taxonomy" id="930990"/>
    <lineage>
        <taxon>Eukaryota</taxon>
        <taxon>Fungi</taxon>
        <taxon>Dikarya</taxon>
        <taxon>Basidiomycota</taxon>
        <taxon>Agaricomycotina</taxon>
        <taxon>Agaricomycetes</taxon>
        <taxon>Cantharellales</taxon>
        <taxon>Botryobasidiaceae</taxon>
        <taxon>Botryobasidium</taxon>
    </lineage>
</organism>
<dbReference type="STRING" id="930990.A0A067MEG2"/>
<keyword evidence="3" id="KW-1185">Reference proteome</keyword>